<feature type="transmembrane region" description="Helical" evidence="6">
    <location>
        <begin position="44"/>
        <end position="64"/>
    </location>
</feature>
<evidence type="ECO:0000256" key="2">
    <source>
        <dbReference type="ARBA" id="ARBA00006109"/>
    </source>
</evidence>
<keyword evidence="3 6" id="KW-0812">Transmembrane</keyword>
<accession>A0A5M3MK74</accession>
<dbReference type="GO" id="GO:0012505">
    <property type="term" value="C:endomembrane system"/>
    <property type="evidence" value="ECO:0007669"/>
    <property type="project" value="UniProtKB-SubCell"/>
</dbReference>
<feature type="signal peptide" evidence="7">
    <location>
        <begin position="1"/>
        <end position="17"/>
    </location>
</feature>
<dbReference type="GeneID" id="19208063"/>
<evidence type="ECO:0000256" key="3">
    <source>
        <dbReference type="ARBA" id="ARBA00022692"/>
    </source>
</evidence>
<evidence type="ECO:0000256" key="4">
    <source>
        <dbReference type="ARBA" id="ARBA00022989"/>
    </source>
</evidence>
<dbReference type="Pfam" id="PF10270">
    <property type="entry name" value="MMgT"/>
    <property type="match status" value="1"/>
</dbReference>
<protein>
    <recommendedName>
        <fullName evidence="10">Membrane magnesium transporter</fullName>
    </recommendedName>
</protein>
<comment type="caution">
    <text evidence="8">The sequence shown here is derived from an EMBL/GenBank/DDBJ whole genome shotgun (WGS) entry which is preliminary data.</text>
</comment>
<keyword evidence="7" id="KW-0732">Signal</keyword>
<reference evidence="9" key="1">
    <citation type="journal article" date="2012" name="Science">
        <title>The Paleozoic origin of enzymatic lignin decomposition reconstructed from 31 fungal genomes.</title>
        <authorList>
            <person name="Floudas D."/>
            <person name="Binder M."/>
            <person name="Riley R."/>
            <person name="Barry K."/>
            <person name="Blanchette R.A."/>
            <person name="Henrissat B."/>
            <person name="Martinez A.T."/>
            <person name="Otillar R."/>
            <person name="Spatafora J.W."/>
            <person name="Yadav J.S."/>
            <person name="Aerts A."/>
            <person name="Benoit I."/>
            <person name="Boyd A."/>
            <person name="Carlson A."/>
            <person name="Copeland A."/>
            <person name="Coutinho P.M."/>
            <person name="de Vries R.P."/>
            <person name="Ferreira P."/>
            <person name="Findley K."/>
            <person name="Foster B."/>
            <person name="Gaskell J."/>
            <person name="Glotzer D."/>
            <person name="Gorecki P."/>
            <person name="Heitman J."/>
            <person name="Hesse C."/>
            <person name="Hori C."/>
            <person name="Igarashi K."/>
            <person name="Jurgens J.A."/>
            <person name="Kallen N."/>
            <person name="Kersten P."/>
            <person name="Kohler A."/>
            <person name="Kuees U."/>
            <person name="Kumar T.K.A."/>
            <person name="Kuo A."/>
            <person name="LaButti K."/>
            <person name="Larrondo L.F."/>
            <person name="Lindquist E."/>
            <person name="Ling A."/>
            <person name="Lombard V."/>
            <person name="Lucas S."/>
            <person name="Lundell T."/>
            <person name="Martin R."/>
            <person name="McLaughlin D.J."/>
            <person name="Morgenstern I."/>
            <person name="Morin E."/>
            <person name="Murat C."/>
            <person name="Nagy L.G."/>
            <person name="Nolan M."/>
            <person name="Ohm R.A."/>
            <person name="Patyshakuliyeva A."/>
            <person name="Rokas A."/>
            <person name="Ruiz-Duenas F.J."/>
            <person name="Sabat G."/>
            <person name="Salamov A."/>
            <person name="Samejima M."/>
            <person name="Schmutz J."/>
            <person name="Slot J.C."/>
            <person name="St John F."/>
            <person name="Stenlid J."/>
            <person name="Sun H."/>
            <person name="Sun S."/>
            <person name="Syed K."/>
            <person name="Tsang A."/>
            <person name="Wiebenga A."/>
            <person name="Young D."/>
            <person name="Pisabarro A."/>
            <person name="Eastwood D.C."/>
            <person name="Martin F."/>
            <person name="Cullen D."/>
            <person name="Grigoriev I.V."/>
            <person name="Hibbett D.S."/>
        </authorList>
    </citation>
    <scope>NUCLEOTIDE SEQUENCE [LARGE SCALE GENOMIC DNA]</scope>
    <source>
        <strain evidence="9">RWD-64-598 SS2</strain>
    </source>
</reference>
<proteinExistence type="inferred from homology"/>
<keyword evidence="9" id="KW-1185">Reference proteome</keyword>
<feature type="chain" id="PRO_5024386211" description="Membrane magnesium transporter" evidence="7">
    <location>
        <begin position="18"/>
        <end position="104"/>
    </location>
</feature>
<dbReference type="OMA" id="CYGIVHL"/>
<dbReference type="RefSeq" id="XP_007770477.1">
    <property type="nucleotide sequence ID" value="XM_007772287.1"/>
</dbReference>
<evidence type="ECO:0008006" key="10">
    <source>
        <dbReference type="Google" id="ProtNLM"/>
    </source>
</evidence>
<name>A0A5M3MK74_CONPW</name>
<evidence type="ECO:0000256" key="6">
    <source>
        <dbReference type="SAM" id="Phobius"/>
    </source>
</evidence>
<comment type="similarity">
    <text evidence="2">Belongs to the membrane magnesium transporter (TC 1.A.67) family.</text>
</comment>
<dbReference type="OrthoDB" id="44756at2759"/>
<dbReference type="AlphaFoldDB" id="A0A5M3MK74"/>
<evidence type="ECO:0000313" key="9">
    <source>
        <dbReference type="Proteomes" id="UP000053558"/>
    </source>
</evidence>
<evidence type="ECO:0000256" key="1">
    <source>
        <dbReference type="ARBA" id="ARBA00004127"/>
    </source>
</evidence>
<dbReference type="KEGG" id="cput:CONPUDRAFT_59951"/>
<keyword evidence="5 6" id="KW-0472">Membrane</keyword>
<organism evidence="8 9">
    <name type="scientific">Coniophora puteana (strain RWD-64-598)</name>
    <name type="common">Brown rot fungus</name>
    <dbReference type="NCBI Taxonomy" id="741705"/>
    <lineage>
        <taxon>Eukaryota</taxon>
        <taxon>Fungi</taxon>
        <taxon>Dikarya</taxon>
        <taxon>Basidiomycota</taxon>
        <taxon>Agaricomycotina</taxon>
        <taxon>Agaricomycetes</taxon>
        <taxon>Agaricomycetidae</taxon>
        <taxon>Boletales</taxon>
        <taxon>Coniophorineae</taxon>
        <taxon>Coniophoraceae</taxon>
        <taxon>Coniophora</taxon>
    </lineage>
</organism>
<comment type="subcellular location">
    <subcellularLocation>
        <location evidence="1">Endomembrane system</location>
        <topology evidence="1">Multi-pass membrane protein</topology>
    </subcellularLocation>
</comment>
<gene>
    <name evidence="8" type="ORF">CONPUDRAFT_59951</name>
</gene>
<evidence type="ECO:0000256" key="5">
    <source>
        <dbReference type="ARBA" id="ARBA00023136"/>
    </source>
</evidence>
<keyword evidence="4 6" id="KW-1133">Transmembrane helix</keyword>
<dbReference type="EMBL" id="JH711581">
    <property type="protein sequence ID" value="EIW79417.1"/>
    <property type="molecule type" value="Genomic_DNA"/>
</dbReference>
<evidence type="ECO:0000313" key="8">
    <source>
        <dbReference type="EMBL" id="EIW79417.1"/>
    </source>
</evidence>
<dbReference type="Proteomes" id="UP000053558">
    <property type="component" value="Unassembled WGS sequence"/>
</dbReference>
<evidence type="ECO:0000256" key="7">
    <source>
        <dbReference type="SAM" id="SignalP"/>
    </source>
</evidence>
<sequence length="104" mass="11653">MFGRLFLVVATFALIHAAYSTYEHLSRLKALNRPEGTLPLNAVYESVFALILGILGAALNAPTLKDITWAGEMKKRTIDEMDTRLGFANYNTRARHLLYPNPKS</sequence>
<dbReference type="InterPro" id="IPR018937">
    <property type="entry name" value="MMgT"/>
</dbReference>